<reference evidence="4" key="1">
    <citation type="journal article" date="2023" name="Commun. Biol.">
        <title>Genome analysis of Parmales, the sister group of diatoms, reveals the evolutionary specialization of diatoms from phago-mixotrophs to photoautotrophs.</title>
        <authorList>
            <person name="Ban H."/>
            <person name="Sato S."/>
            <person name="Yoshikawa S."/>
            <person name="Yamada K."/>
            <person name="Nakamura Y."/>
            <person name="Ichinomiya M."/>
            <person name="Sato N."/>
            <person name="Blanc-Mathieu R."/>
            <person name="Endo H."/>
            <person name="Kuwata A."/>
            <person name="Ogata H."/>
        </authorList>
    </citation>
    <scope>NUCLEOTIDE SEQUENCE [LARGE SCALE GENOMIC DNA]</scope>
    <source>
        <strain evidence="4">NIES 3701</strain>
    </source>
</reference>
<gene>
    <name evidence="3" type="ORF">TrST_g8073</name>
</gene>
<feature type="chain" id="PRO_5040961955" description="J domain-containing protein" evidence="1">
    <location>
        <begin position="24"/>
        <end position="856"/>
    </location>
</feature>
<evidence type="ECO:0000259" key="2">
    <source>
        <dbReference type="PROSITE" id="PS50076"/>
    </source>
</evidence>
<dbReference type="PROSITE" id="PS50076">
    <property type="entry name" value="DNAJ_2"/>
    <property type="match status" value="1"/>
</dbReference>
<dbReference type="InterPro" id="IPR036869">
    <property type="entry name" value="J_dom_sf"/>
</dbReference>
<evidence type="ECO:0000313" key="4">
    <source>
        <dbReference type="Proteomes" id="UP001165085"/>
    </source>
</evidence>
<organism evidence="3 4">
    <name type="scientific">Triparma strigata</name>
    <dbReference type="NCBI Taxonomy" id="1606541"/>
    <lineage>
        <taxon>Eukaryota</taxon>
        <taxon>Sar</taxon>
        <taxon>Stramenopiles</taxon>
        <taxon>Ochrophyta</taxon>
        <taxon>Bolidophyceae</taxon>
        <taxon>Parmales</taxon>
        <taxon>Triparmaceae</taxon>
        <taxon>Triparma</taxon>
    </lineage>
</organism>
<comment type="caution">
    <text evidence="3">The sequence shown here is derived from an EMBL/GenBank/DDBJ whole genome shotgun (WGS) entry which is preliminary data.</text>
</comment>
<dbReference type="SMART" id="SM00271">
    <property type="entry name" value="DnaJ"/>
    <property type="match status" value="1"/>
</dbReference>
<dbReference type="AlphaFoldDB" id="A0A9W6ZG10"/>
<keyword evidence="4" id="KW-1185">Reference proteome</keyword>
<keyword evidence="1" id="KW-0732">Signal</keyword>
<dbReference type="CDD" id="cd06257">
    <property type="entry name" value="DnaJ"/>
    <property type="match status" value="1"/>
</dbReference>
<protein>
    <recommendedName>
        <fullName evidence="2">J domain-containing protein</fullName>
    </recommendedName>
</protein>
<dbReference type="Proteomes" id="UP001165085">
    <property type="component" value="Unassembled WGS sequence"/>
</dbReference>
<dbReference type="Gene3D" id="1.10.287.110">
    <property type="entry name" value="DnaJ domain"/>
    <property type="match status" value="1"/>
</dbReference>
<name>A0A9W6ZG10_9STRA</name>
<feature type="signal peptide" evidence="1">
    <location>
        <begin position="1"/>
        <end position="23"/>
    </location>
</feature>
<feature type="domain" description="J" evidence="2">
    <location>
        <begin position="786"/>
        <end position="847"/>
    </location>
</feature>
<evidence type="ECO:0000256" key="1">
    <source>
        <dbReference type="SAM" id="SignalP"/>
    </source>
</evidence>
<dbReference type="EMBL" id="BRXY01000022">
    <property type="protein sequence ID" value="GMH53744.1"/>
    <property type="molecule type" value="Genomic_DNA"/>
</dbReference>
<proteinExistence type="predicted"/>
<dbReference type="OrthoDB" id="552049at2759"/>
<dbReference type="InterPro" id="IPR001623">
    <property type="entry name" value="DnaJ_domain"/>
</dbReference>
<evidence type="ECO:0000313" key="3">
    <source>
        <dbReference type="EMBL" id="GMH53744.1"/>
    </source>
</evidence>
<accession>A0A9W6ZG10</accession>
<dbReference type="Pfam" id="PF00226">
    <property type="entry name" value="DnaJ"/>
    <property type="match status" value="1"/>
</dbReference>
<dbReference type="SUPFAM" id="SSF46565">
    <property type="entry name" value="Chaperone J-domain"/>
    <property type="match status" value="1"/>
</dbReference>
<sequence>MLFLPYLFTLLLLTSSLPPSTGAASKSKSSHSKPTKIYEKCSKNLPKSLSSLSPTLCSASVDLSPSECAKTVTKRYPGLFEPEDVLIFCLLPSGKGPEPSAYECLKKIYKDKDLTSTAKSQICVNSSPDNPHHLCVKSLTPPKSYSKTYKSHFCASPTPSSITCANHFSKIFPEASTLDLCVSSLPGVISCGNHKSIKTSLPPSEISSLCKGSSSPSPVECYKVLPPALGDKRLELCVGGNENTGKCYEKIQGKVKRTLGDGRIVNICKGGGGEGTAACVNRAVGIEGELVETLCKGSEGSEPVECYKHSKSVAELKEDTERGELCRGAGNNFPVVCYKNAAAGMSKEGKILLCNRAETDLVHECSQAIERSYKVLAGNPDDKIVKEDTIVKVCNQVDNSGVVACFKEAGKGFKGEGLEQLCKNVEDEQEGKSRAECSRAGLEGGLDNIVVAKLCAGGVVTLGQEFVSAPVDCAMSAPYGFTGNDVLKLCEGAVSTGSSMCAKSVPNGFSNTQKAVLCSQATGAMPVSCLEVLENVRIEDAVNICKGATDLTVAHCVNSMSSGQQTVDYINFCRNVESVSKSLELVEVDYVGEMLAPGTEIFIKGRVKDQFGQVRLWDNATWVSAKIDVKGSNGATLSGGKVNVTKEGEVEFRKLNVDIEGNFTLKFYIDGGEGGGGMTGGEPAATLNLRIGQDPNEARLEGVCHGLFDNFHCYAGDEAFAGQTNKLESMSTIPFPTSLQYLPCLDILSEAGFFVNMDGLGDLKIRSHVKIEMMATGAGLITKEMNFWDRLGVPMGSSRASVKKAYFKKSLEWHPDRWVQHPHLRSKATTVFELVSEAYRGLSGCLDEEGDSNSMC</sequence>